<dbReference type="OrthoDB" id="9843980at2"/>
<evidence type="ECO:0000313" key="2">
    <source>
        <dbReference type="Proteomes" id="UP000253141"/>
    </source>
</evidence>
<dbReference type="Proteomes" id="UP000253141">
    <property type="component" value="Unassembled WGS sequence"/>
</dbReference>
<proteinExistence type="predicted"/>
<reference evidence="1 2" key="1">
    <citation type="submission" date="2018-07" db="EMBL/GenBank/DDBJ databases">
        <title>Genome analysis of Runella aurantiaca.</title>
        <authorList>
            <person name="Yang X."/>
        </authorList>
    </citation>
    <scope>NUCLEOTIDE SEQUENCE [LARGE SCALE GENOMIC DNA]</scope>
    <source>
        <strain evidence="1 2">YX9</strain>
    </source>
</reference>
<organism evidence="1 2">
    <name type="scientific">Runella aurantiaca</name>
    <dbReference type="NCBI Taxonomy" id="2282308"/>
    <lineage>
        <taxon>Bacteria</taxon>
        <taxon>Pseudomonadati</taxon>
        <taxon>Bacteroidota</taxon>
        <taxon>Cytophagia</taxon>
        <taxon>Cytophagales</taxon>
        <taxon>Spirosomataceae</taxon>
        <taxon>Runella</taxon>
    </lineage>
</organism>
<accession>A0A369IBU6</accession>
<keyword evidence="2" id="KW-1185">Reference proteome</keyword>
<name>A0A369IBU6_9BACT</name>
<sequence>MKKEFVCLPITDLLKYGSHAINRGSVSGKDVWVLKDNQQNPVAHQYIEEGKLPFQNVYCLLEKDAFASHKSHKLLIEAFLAGCLF</sequence>
<evidence type="ECO:0000313" key="1">
    <source>
        <dbReference type="EMBL" id="RDB06512.1"/>
    </source>
</evidence>
<gene>
    <name evidence="1" type="ORF">DVG78_07115</name>
</gene>
<dbReference type="RefSeq" id="WP_114460414.1">
    <property type="nucleotide sequence ID" value="NZ_QPIW01000004.1"/>
</dbReference>
<protein>
    <submittedName>
        <fullName evidence="1">Uncharacterized protein</fullName>
    </submittedName>
</protein>
<dbReference type="EMBL" id="QPIW01000004">
    <property type="protein sequence ID" value="RDB06512.1"/>
    <property type="molecule type" value="Genomic_DNA"/>
</dbReference>
<comment type="caution">
    <text evidence="1">The sequence shown here is derived from an EMBL/GenBank/DDBJ whole genome shotgun (WGS) entry which is preliminary data.</text>
</comment>
<dbReference type="AlphaFoldDB" id="A0A369IBU6"/>